<dbReference type="PIRSF" id="PIRSF006232">
    <property type="entry name" value="Pirin"/>
    <property type="match status" value="1"/>
</dbReference>
<dbReference type="InterPro" id="IPR012093">
    <property type="entry name" value="Pirin"/>
</dbReference>
<dbReference type="Gene3D" id="2.60.120.10">
    <property type="entry name" value="Jelly Rolls"/>
    <property type="match status" value="2"/>
</dbReference>
<dbReference type="CDD" id="cd02910">
    <property type="entry name" value="cupin_Yhhw_N"/>
    <property type="match status" value="1"/>
</dbReference>
<dbReference type="PANTHER" id="PTHR43212:SF3">
    <property type="entry name" value="QUERCETIN 2,3-DIOXYGENASE"/>
    <property type="match status" value="1"/>
</dbReference>
<dbReference type="Proteomes" id="UP000614287">
    <property type="component" value="Unassembled WGS sequence"/>
</dbReference>
<protein>
    <submittedName>
        <fullName evidence="6">Pirin family protein</fullName>
    </submittedName>
</protein>
<dbReference type="Pfam" id="PF02678">
    <property type="entry name" value="Pirin"/>
    <property type="match status" value="1"/>
</dbReference>
<comment type="caution">
    <text evidence="6">The sequence shown here is derived from an EMBL/GenBank/DDBJ whole genome shotgun (WGS) entry which is preliminary data.</text>
</comment>
<dbReference type="InterPro" id="IPR041602">
    <property type="entry name" value="Quercetinase_C"/>
</dbReference>
<dbReference type="GO" id="GO:0046872">
    <property type="term" value="F:metal ion binding"/>
    <property type="evidence" value="ECO:0007669"/>
    <property type="project" value="UniProtKB-KW"/>
</dbReference>
<keyword evidence="7" id="KW-1185">Reference proteome</keyword>
<feature type="domain" description="Pirin N-terminal" evidence="4">
    <location>
        <begin position="12"/>
        <end position="119"/>
    </location>
</feature>
<sequence length="240" mass="26297">MLQTILSSERGGADHGWLKAKHSFSFSQYFNPARMGFGPLRVINEDLVAPTMGFGMHGHQDMEIITYILDGELSHRDSMGNQAAILKGQVQKMSAGRGVRHSEFNSRDDSITHLLQIWIEPNVTGIEPEYEQQNLSDLPVHDGWRAIAAPNGQWLGQKGAFRLYQDAVFLVAHADDGLSERHYALGPQRLAYVHVATGSATVNGVRLSAGDAVQMSDESSVDALLSDGTQVLLFDLPALD</sequence>
<dbReference type="EMBL" id="BMZG01000009">
    <property type="protein sequence ID" value="GHA76808.1"/>
    <property type="molecule type" value="Genomic_DNA"/>
</dbReference>
<keyword evidence="2" id="KW-0479">Metal-binding</keyword>
<dbReference type="AlphaFoldDB" id="A0A8J3CNL1"/>
<reference evidence="6" key="2">
    <citation type="submission" date="2020-09" db="EMBL/GenBank/DDBJ databases">
        <authorList>
            <person name="Sun Q."/>
            <person name="Kim S."/>
        </authorList>
    </citation>
    <scope>NUCLEOTIDE SEQUENCE</scope>
    <source>
        <strain evidence="6">KCTC 32501</strain>
    </source>
</reference>
<dbReference type="InterPro" id="IPR011051">
    <property type="entry name" value="RmlC_Cupin_sf"/>
</dbReference>
<keyword evidence="2" id="KW-0408">Iron</keyword>
<evidence type="ECO:0000259" key="4">
    <source>
        <dbReference type="Pfam" id="PF02678"/>
    </source>
</evidence>
<evidence type="ECO:0000256" key="1">
    <source>
        <dbReference type="ARBA" id="ARBA00008416"/>
    </source>
</evidence>
<dbReference type="InterPro" id="IPR003829">
    <property type="entry name" value="Pirin_N_dom"/>
</dbReference>
<accession>A0A8J3CNL1</accession>
<dbReference type="PANTHER" id="PTHR43212">
    <property type="entry name" value="QUERCETIN 2,3-DIOXYGENASE"/>
    <property type="match status" value="1"/>
</dbReference>
<gene>
    <name evidence="6" type="ORF">GCM10009007_17250</name>
</gene>
<feature type="binding site" evidence="2">
    <location>
        <position position="57"/>
    </location>
    <ligand>
        <name>Fe cation</name>
        <dbReference type="ChEBI" id="CHEBI:24875"/>
    </ligand>
</feature>
<feature type="binding site" evidence="2">
    <location>
        <position position="103"/>
    </location>
    <ligand>
        <name>Fe cation</name>
        <dbReference type="ChEBI" id="CHEBI:24875"/>
    </ligand>
</feature>
<evidence type="ECO:0000259" key="5">
    <source>
        <dbReference type="Pfam" id="PF17954"/>
    </source>
</evidence>
<evidence type="ECO:0000313" key="7">
    <source>
        <dbReference type="Proteomes" id="UP000614287"/>
    </source>
</evidence>
<feature type="binding site" evidence="2">
    <location>
        <position position="59"/>
    </location>
    <ligand>
        <name>Fe cation</name>
        <dbReference type="ChEBI" id="CHEBI:24875"/>
    </ligand>
</feature>
<dbReference type="Pfam" id="PF17954">
    <property type="entry name" value="Pirin_C_2"/>
    <property type="match status" value="1"/>
</dbReference>
<evidence type="ECO:0000256" key="2">
    <source>
        <dbReference type="PIRSR" id="PIRSR006232-1"/>
    </source>
</evidence>
<reference evidence="6" key="1">
    <citation type="journal article" date="2014" name="Int. J. Syst. Evol. Microbiol.">
        <title>Complete genome sequence of Corynebacterium casei LMG S-19264T (=DSM 44701T), isolated from a smear-ripened cheese.</title>
        <authorList>
            <consortium name="US DOE Joint Genome Institute (JGI-PGF)"/>
            <person name="Walter F."/>
            <person name="Albersmeier A."/>
            <person name="Kalinowski J."/>
            <person name="Ruckert C."/>
        </authorList>
    </citation>
    <scope>NUCLEOTIDE SEQUENCE</scope>
    <source>
        <strain evidence="6">KCTC 32501</strain>
    </source>
</reference>
<organism evidence="6 7">
    <name type="scientific">Formosimonas limnophila</name>
    <dbReference type="NCBI Taxonomy" id="1384487"/>
    <lineage>
        <taxon>Bacteria</taxon>
        <taxon>Pseudomonadati</taxon>
        <taxon>Pseudomonadota</taxon>
        <taxon>Betaproteobacteria</taxon>
        <taxon>Burkholderiales</taxon>
        <taxon>Burkholderiaceae</taxon>
        <taxon>Formosimonas</taxon>
    </lineage>
</organism>
<dbReference type="RefSeq" id="WP_189493557.1">
    <property type="nucleotide sequence ID" value="NZ_BMZG01000009.1"/>
</dbReference>
<evidence type="ECO:0000256" key="3">
    <source>
        <dbReference type="RuleBase" id="RU003457"/>
    </source>
</evidence>
<comment type="cofactor">
    <cofactor evidence="2">
        <name>Fe cation</name>
        <dbReference type="ChEBI" id="CHEBI:24875"/>
    </cofactor>
    <text evidence="2">Binds 1 Fe cation per subunit.</text>
</comment>
<name>A0A8J3CNL1_9BURK</name>
<feature type="domain" description="Quercetin 2,3-dioxygenase C-terminal cupin" evidence="5">
    <location>
        <begin position="156"/>
        <end position="236"/>
    </location>
</feature>
<feature type="binding site" evidence="2">
    <location>
        <position position="101"/>
    </location>
    <ligand>
        <name>Fe cation</name>
        <dbReference type="ChEBI" id="CHEBI:24875"/>
    </ligand>
</feature>
<dbReference type="SUPFAM" id="SSF51182">
    <property type="entry name" value="RmlC-like cupins"/>
    <property type="match status" value="1"/>
</dbReference>
<dbReference type="InterPro" id="IPR014710">
    <property type="entry name" value="RmlC-like_jellyroll"/>
</dbReference>
<evidence type="ECO:0000313" key="6">
    <source>
        <dbReference type="EMBL" id="GHA76808.1"/>
    </source>
</evidence>
<proteinExistence type="inferred from homology"/>
<comment type="similarity">
    <text evidence="1 3">Belongs to the pirin family.</text>
</comment>